<keyword evidence="8" id="KW-0106">Calcium</keyword>
<keyword evidence="9" id="KW-1015">Disulfide bond</keyword>
<dbReference type="InterPro" id="IPR016286">
    <property type="entry name" value="FUC_metazoa-typ"/>
</dbReference>
<dbReference type="GO" id="GO:0004563">
    <property type="term" value="F:beta-N-acetylhexosaminidase activity"/>
    <property type="evidence" value="ECO:0007669"/>
    <property type="project" value="UniProtKB-ARBA"/>
</dbReference>
<comment type="similarity">
    <text evidence="2">Belongs to the glycosyl hydrolase 20 family.</text>
</comment>
<dbReference type="Pfam" id="PF13385">
    <property type="entry name" value="Laminin_G_3"/>
    <property type="match status" value="1"/>
</dbReference>
<keyword evidence="14" id="KW-1185">Reference proteome</keyword>
<dbReference type="InterPro" id="IPR006585">
    <property type="entry name" value="FTP1"/>
</dbReference>
<dbReference type="InterPro" id="IPR013783">
    <property type="entry name" value="Ig-like_fold"/>
</dbReference>
<keyword evidence="7 13" id="KW-0378">Hydrolase</keyword>
<dbReference type="Pfam" id="PF10633">
    <property type="entry name" value="NPCBM_assoc"/>
    <property type="match status" value="1"/>
</dbReference>
<dbReference type="Gene3D" id="2.60.120.200">
    <property type="match status" value="1"/>
</dbReference>
<evidence type="ECO:0000256" key="11">
    <source>
        <dbReference type="SAM" id="SignalP"/>
    </source>
</evidence>
<dbReference type="Pfam" id="PF02838">
    <property type="entry name" value="Glyco_hydro_20b"/>
    <property type="match status" value="1"/>
</dbReference>
<dbReference type="InterPro" id="IPR029018">
    <property type="entry name" value="Hex-like_dom2"/>
</dbReference>
<dbReference type="InterPro" id="IPR013780">
    <property type="entry name" value="Glyco_hydro_b"/>
</dbReference>
<evidence type="ECO:0000256" key="5">
    <source>
        <dbReference type="ARBA" id="ARBA00022723"/>
    </source>
</evidence>
<sequence length="1454" mass="157903">MRQRRRVISLVIGSIIGGLLASGAAVAAPAAPNAAAAPSGRDALVPRPTSWTAATGSVTLGASSRILVDPTSRDLMLRPAGKAEFPGPVKQDTQTLAKQTQVELRELTGLPLQMTGQVKDAQRGDLVLRLVDDKALGAEGYRLDTRGPITIEAASTHGLFYGTRTLVQLLGASADKRTVPRAQSTDVPAQAVRMVQLESGRKYWEMGYLENLIRRMGQLKLNTLFLHLAESEGFRLYSDKFPGLAEPDSSYSRADIERLKALAATQHVQIMAGLEMPGHATRMNETFDIGMGSGAKPCAQQYTHSHLTPNWITDFTRPEAVAKTKEIVAEFSSWFDAPLFSLGADELPGQLANCPKVKDFVAADPEVDTMGDAVVRYLNELDDVVKKTGARSAIYNGVEHMSTPKQDLDSSVVMLTWEGTGAQPAIPGYDEIAIGPFYLTPNNYHNLYPDSAWMYDEWEPSTAKDMLGSGMPHWADYNFWSEDQYWENLSNLPRAVIADRSWNASPTPDTLADFEARYAALPLPRGYVTKATPPRVDDGKPSHRWTFEPAAYPKGWTWAGSPGNTLFVDDVAGKLDGSTYIINNPEPVKDGVVGGSFRFDNGGDGVGFGGVDVAEPWSVSTWVKLSDTSGEQVLLSSKDGALKLRQAGTGKVGFSKTGVGDFSFDVTLPGDRWVNVMWTARKGETTLYVDGQRVGRVAASIALPLRSIGVKGTTLKGNLDELTTWDEQLGEAAVKSYVGGFEQPAWKYEPTVASLNSHEVPAWFNNDKFGIFIHWGAYSVPAWGPRGSYAEWYWNYMQSWGTPTNAYHKETYGQDFNYDQFIGQWKAEKFNPQEWVDLFNEAGAKYFVLTSKHHEGVSLFDSKVSGRDTVDLGPGRDLAGDLFKAAKADGKLKAGFYYSLYEWFNPNYTGRPYTNPYTGAQVPYTGIGPVNSYVDDYMLPQMRELIDQYDPDILWCDGQWDKPASYWKTAGVIADYYNKARDRERDVVVANRCKIQTGNLDSEELDFQTPEYTVKPDITTDKWESSRGIAHSYGYNANEPIEDYQTTDQLVDSFVDIVSKNGNLLLDIGPKADGTVPELMAQRLREMGQWLKVNGEAVYGTTYWNRAEEPASSVPVRYTVKNGAFYATALDWPGATLTLGADVPVADNSTISLLGSDGKALAWKRDANGRVVVTMPAAGADATTSKNAFTFKVTTPGVSTQLRTTLTGASELAPGSSGILQAAIRNVGGTSSAPATIQVAGPSGWTVSPQSADVPALAPGETYTVPVQVTVPEGATGSGTVTVRTTSAGVTTTASATIAVQLPNLSRGKSATQSSLAWGGVPERAVDGNRDGNFNGNSVTHTAEPSNQAWWQVDLGAVAATDRVELWNRTDCCSDRLSNYWVMASQQPFPSGSLETVRTSPAVTAVRVAATAGRPSAVKLPDGTKARYVRIQLESATNPLSLAEVEVRGTPITP</sequence>
<dbReference type="PANTHER" id="PTHR10030:SF37">
    <property type="entry name" value="ALPHA-L-FUCOSIDASE-RELATED"/>
    <property type="match status" value="1"/>
</dbReference>
<keyword evidence="6 11" id="KW-0732">Signal</keyword>
<evidence type="ECO:0000256" key="3">
    <source>
        <dbReference type="ARBA" id="ARBA00007951"/>
    </source>
</evidence>
<dbReference type="GO" id="GO:0006004">
    <property type="term" value="P:fucose metabolic process"/>
    <property type="evidence" value="ECO:0007669"/>
    <property type="project" value="InterPro"/>
</dbReference>
<dbReference type="SUPFAM" id="SSF55545">
    <property type="entry name" value="beta-N-acetylhexosaminidase-like domain"/>
    <property type="match status" value="1"/>
</dbReference>
<dbReference type="GO" id="GO:0046872">
    <property type="term" value="F:metal ion binding"/>
    <property type="evidence" value="ECO:0007669"/>
    <property type="project" value="UniProtKB-KW"/>
</dbReference>
<dbReference type="InterPro" id="IPR013320">
    <property type="entry name" value="ConA-like_dom_sf"/>
</dbReference>
<feature type="signal peptide" evidence="11">
    <location>
        <begin position="1"/>
        <end position="27"/>
    </location>
</feature>
<comment type="similarity">
    <text evidence="3">Belongs to the glycosyl hydrolase 29 family.</text>
</comment>
<dbReference type="EMBL" id="JABEPQ010000003">
    <property type="protein sequence ID" value="NNM47392.1"/>
    <property type="molecule type" value="Genomic_DNA"/>
</dbReference>
<dbReference type="Pfam" id="PF22633">
    <property type="entry name" value="F5_F8_type_C_2"/>
    <property type="match status" value="1"/>
</dbReference>
<dbReference type="GO" id="GO:0004560">
    <property type="term" value="F:alpha-L-fucosidase activity"/>
    <property type="evidence" value="ECO:0007669"/>
    <property type="project" value="InterPro"/>
</dbReference>
<name>A0A849HJD5_9MICO</name>
<dbReference type="SUPFAM" id="SSF51445">
    <property type="entry name" value="(Trans)glycosidases"/>
    <property type="match status" value="2"/>
</dbReference>
<gene>
    <name evidence="13" type="ORF">HJG52_15450</name>
</gene>
<evidence type="ECO:0000256" key="8">
    <source>
        <dbReference type="ARBA" id="ARBA00022837"/>
    </source>
</evidence>
<dbReference type="Pfam" id="PF16757">
    <property type="entry name" value="Fucosidase_C"/>
    <property type="match status" value="1"/>
</dbReference>
<evidence type="ECO:0000256" key="2">
    <source>
        <dbReference type="ARBA" id="ARBA00006285"/>
    </source>
</evidence>
<dbReference type="PANTHER" id="PTHR10030">
    <property type="entry name" value="ALPHA-L-FUCOSIDASE"/>
    <property type="match status" value="1"/>
</dbReference>
<proteinExistence type="inferred from homology"/>
<dbReference type="InterPro" id="IPR008979">
    <property type="entry name" value="Galactose-bd-like_sf"/>
</dbReference>
<evidence type="ECO:0000256" key="10">
    <source>
        <dbReference type="ARBA" id="ARBA00023295"/>
    </source>
</evidence>
<comment type="caution">
    <text evidence="13">The sequence shown here is derived from an EMBL/GenBank/DDBJ whole genome shotgun (WGS) entry which is preliminary data.</text>
</comment>
<dbReference type="Gene3D" id="2.60.40.10">
    <property type="entry name" value="Immunoglobulins"/>
    <property type="match status" value="1"/>
</dbReference>
<evidence type="ECO:0000256" key="4">
    <source>
        <dbReference type="ARBA" id="ARBA00012662"/>
    </source>
</evidence>
<dbReference type="EC" id="3.2.1.51" evidence="4"/>
<dbReference type="Pfam" id="PF00728">
    <property type="entry name" value="Glyco_hydro_20"/>
    <property type="match status" value="1"/>
</dbReference>
<feature type="chain" id="PRO_5032278151" description="alpha-L-fucosidase" evidence="11">
    <location>
        <begin position="28"/>
        <end position="1454"/>
    </location>
</feature>
<dbReference type="InterPro" id="IPR017853">
    <property type="entry name" value="GH"/>
</dbReference>
<dbReference type="SUPFAM" id="SSF49785">
    <property type="entry name" value="Galactose-binding domain-like"/>
    <property type="match status" value="1"/>
</dbReference>
<comment type="function">
    <text evidence="1">Alpha-L-fucosidase is responsible for hydrolyzing the alpha-1,6-linked fucose joined to the reducing-end N-acetylglucosamine of the carbohydrate moieties of glycoproteins.</text>
</comment>
<reference evidence="13 14" key="1">
    <citation type="submission" date="2020-04" db="EMBL/GenBank/DDBJ databases">
        <title>Knoellia sp. isolate from air conditioner.</title>
        <authorList>
            <person name="Chea S."/>
            <person name="Kim D.-U."/>
        </authorList>
    </citation>
    <scope>NUCLEOTIDE SEQUENCE [LARGE SCALE GENOMIC DNA]</scope>
    <source>
        <strain evidence="13 14">DB2414S</strain>
    </source>
</reference>
<dbReference type="SMART" id="SM00812">
    <property type="entry name" value="Alpha_L_fucos"/>
    <property type="match status" value="1"/>
</dbReference>
<keyword evidence="5" id="KW-0479">Metal-binding</keyword>
<protein>
    <recommendedName>
        <fullName evidence="4">alpha-L-fucosidase</fullName>
        <ecNumber evidence="4">3.2.1.51</ecNumber>
    </recommendedName>
</protein>
<dbReference type="Proteomes" id="UP000588586">
    <property type="component" value="Unassembled WGS sequence"/>
</dbReference>
<keyword evidence="10" id="KW-0326">Glycosidase</keyword>
<dbReference type="GO" id="GO:0016139">
    <property type="term" value="P:glycoside catabolic process"/>
    <property type="evidence" value="ECO:0007669"/>
    <property type="project" value="TreeGrafter"/>
</dbReference>
<accession>A0A849HJD5</accession>
<dbReference type="InterPro" id="IPR057739">
    <property type="entry name" value="Glyco_hydro_29_N"/>
</dbReference>
<dbReference type="InterPro" id="IPR015882">
    <property type="entry name" value="HEX_bac_N"/>
</dbReference>
<dbReference type="PRINTS" id="PR00741">
    <property type="entry name" value="GLHYDRLASE29"/>
</dbReference>
<evidence type="ECO:0000256" key="1">
    <source>
        <dbReference type="ARBA" id="ARBA00004071"/>
    </source>
</evidence>
<feature type="domain" description="F5/8 type C" evidence="12">
    <location>
        <begin position="1293"/>
        <end position="1450"/>
    </location>
</feature>
<evidence type="ECO:0000256" key="7">
    <source>
        <dbReference type="ARBA" id="ARBA00022801"/>
    </source>
</evidence>
<dbReference type="Gene3D" id="2.60.120.260">
    <property type="entry name" value="Galactose-binding domain-like"/>
    <property type="match status" value="1"/>
</dbReference>
<evidence type="ECO:0000259" key="12">
    <source>
        <dbReference type="PROSITE" id="PS50022"/>
    </source>
</evidence>
<dbReference type="Gene3D" id="3.30.379.10">
    <property type="entry name" value="Chitobiase/beta-hexosaminidase domain 2-like"/>
    <property type="match status" value="1"/>
</dbReference>
<dbReference type="InterPro" id="IPR000933">
    <property type="entry name" value="Glyco_hydro_29"/>
</dbReference>
<dbReference type="InterPro" id="IPR000421">
    <property type="entry name" value="FA58C"/>
</dbReference>
<organism evidence="13 14">
    <name type="scientific">Knoellia koreensis</name>
    <dbReference type="NCBI Taxonomy" id="2730921"/>
    <lineage>
        <taxon>Bacteria</taxon>
        <taxon>Bacillati</taxon>
        <taxon>Actinomycetota</taxon>
        <taxon>Actinomycetes</taxon>
        <taxon>Micrococcales</taxon>
        <taxon>Intrasporangiaceae</taxon>
        <taxon>Knoellia</taxon>
    </lineage>
</organism>
<evidence type="ECO:0000256" key="6">
    <source>
        <dbReference type="ARBA" id="ARBA00022729"/>
    </source>
</evidence>
<dbReference type="InterPro" id="IPR018905">
    <property type="entry name" value="A-galactase_NEW3"/>
</dbReference>
<dbReference type="InterPro" id="IPR031919">
    <property type="entry name" value="Fucosidase_C"/>
</dbReference>
<dbReference type="Gene3D" id="3.20.20.80">
    <property type="entry name" value="Glycosidases"/>
    <property type="match status" value="2"/>
</dbReference>
<evidence type="ECO:0000256" key="9">
    <source>
        <dbReference type="ARBA" id="ARBA00023157"/>
    </source>
</evidence>
<dbReference type="SUPFAM" id="SSF49899">
    <property type="entry name" value="Concanavalin A-like lectins/glucanases"/>
    <property type="match status" value="1"/>
</dbReference>
<dbReference type="SMART" id="SM00607">
    <property type="entry name" value="FTP"/>
    <property type="match status" value="1"/>
</dbReference>
<dbReference type="PROSITE" id="PS50022">
    <property type="entry name" value="FA58C_3"/>
    <property type="match status" value="1"/>
</dbReference>
<evidence type="ECO:0000313" key="14">
    <source>
        <dbReference type="Proteomes" id="UP000588586"/>
    </source>
</evidence>
<dbReference type="GO" id="GO:0005764">
    <property type="term" value="C:lysosome"/>
    <property type="evidence" value="ECO:0007669"/>
    <property type="project" value="TreeGrafter"/>
</dbReference>
<dbReference type="InterPro" id="IPR015883">
    <property type="entry name" value="Glyco_hydro_20_cat"/>
</dbReference>
<evidence type="ECO:0000313" key="13">
    <source>
        <dbReference type="EMBL" id="NNM47392.1"/>
    </source>
</evidence>
<dbReference type="Pfam" id="PF01120">
    <property type="entry name" value="Alpha_L_fucos"/>
    <property type="match status" value="1"/>
</dbReference>
<dbReference type="Gene3D" id="2.60.40.1180">
    <property type="entry name" value="Golgi alpha-mannosidase II"/>
    <property type="match status" value="1"/>
</dbReference>